<proteinExistence type="predicted"/>
<dbReference type="STRING" id="927083.DB32_002823"/>
<dbReference type="InterPro" id="IPR029063">
    <property type="entry name" value="SAM-dependent_MTases_sf"/>
</dbReference>
<dbReference type="OrthoDB" id="8385759at2"/>
<dbReference type="AlphaFoldDB" id="A0A0F6SER9"/>
<name>A0A0F6SER9_9BACT</name>
<dbReference type="KEGG" id="samy:DB32_002823"/>
<keyword evidence="3" id="KW-1185">Reference proteome</keyword>
<protein>
    <recommendedName>
        <fullName evidence="1">Methyltransferase domain-containing protein</fullName>
    </recommendedName>
</protein>
<dbReference type="RefSeq" id="WP_053232921.1">
    <property type="nucleotide sequence ID" value="NZ_CP011125.1"/>
</dbReference>
<dbReference type="Gene3D" id="3.40.50.150">
    <property type="entry name" value="Vaccinia Virus protein VP39"/>
    <property type="match status" value="1"/>
</dbReference>
<dbReference type="SUPFAM" id="SSF53335">
    <property type="entry name" value="S-adenosyl-L-methionine-dependent methyltransferases"/>
    <property type="match status" value="1"/>
</dbReference>
<evidence type="ECO:0000259" key="1">
    <source>
        <dbReference type="Pfam" id="PF13649"/>
    </source>
</evidence>
<evidence type="ECO:0000313" key="2">
    <source>
        <dbReference type="EMBL" id="AKF05674.1"/>
    </source>
</evidence>
<evidence type="ECO:0000313" key="3">
    <source>
        <dbReference type="Proteomes" id="UP000034883"/>
    </source>
</evidence>
<sequence>MRDEHRDTNKRNWDERARVHARSKFYDLDGFVAGARGIWLHPCEREELGAIEGRSLCQLQCHLGVETLSWARLGASRVVGLDFSHDAITAARDLAQRCGLADRARFVESDVHDAERALADEAPFDVVYVSVGAICWLPSITRWARIVRALLKPGGVLYVREVHPMMNGVFERDGKLVVEGPYFEREEPTRWDDGTTYTEGGPKLENVTCFEWAHGLGEIVQALLDVGLVIEMLHEHRDAEFQPFESMTRGDDGLWRLPEAWRDRLPLTFTLRARLPG</sequence>
<gene>
    <name evidence="2" type="ORF">DB32_002823</name>
</gene>
<dbReference type="EMBL" id="CP011125">
    <property type="protein sequence ID" value="AKF05674.1"/>
    <property type="molecule type" value="Genomic_DNA"/>
</dbReference>
<feature type="domain" description="Methyltransferase" evidence="1">
    <location>
        <begin position="61"/>
        <end position="155"/>
    </location>
</feature>
<dbReference type="CDD" id="cd02440">
    <property type="entry name" value="AdoMet_MTases"/>
    <property type="match status" value="1"/>
</dbReference>
<dbReference type="Pfam" id="PF13649">
    <property type="entry name" value="Methyltransf_25"/>
    <property type="match status" value="1"/>
</dbReference>
<reference evidence="2 3" key="1">
    <citation type="submission" date="2015-03" db="EMBL/GenBank/DDBJ databases">
        <title>Genome assembly of Sandaracinus amylolyticus DSM 53668.</title>
        <authorList>
            <person name="Sharma G."/>
            <person name="Subramanian S."/>
        </authorList>
    </citation>
    <scope>NUCLEOTIDE SEQUENCE [LARGE SCALE GENOMIC DNA]</scope>
    <source>
        <strain evidence="2 3">DSM 53668</strain>
    </source>
</reference>
<dbReference type="InterPro" id="IPR041698">
    <property type="entry name" value="Methyltransf_25"/>
</dbReference>
<accession>A0A0F6SER9</accession>
<dbReference type="Proteomes" id="UP000034883">
    <property type="component" value="Chromosome"/>
</dbReference>
<organism evidence="2 3">
    <name type="scientific">Sandaracinus amylolyticus</name>
    <dbReference type="NCBI Taxonomy" id="927083"/>
    <lineage>
        <taxon>Bacteria</taxon>
        <taxon>Pseudomonadati</taxon>
        <taxon>Myxococcota</taxon>
        <taxon>Polyangia</taxon>
        <taxon>Polyangiales</taxon>
        <taxon>Sandaracinaceae</taxon>
        <taxon>Sandaracinus</taxon>
    </lineage>
</organism>